<dbReference type="AlphaFoldDB" id="A0A5C3KEI5"/>
<dbReference type="OrthoDB" id="2527272at2759"/>
<protein>
    <submittedName>
        <fullName evidence="1">Uncharacterized protein</fullName>
    </submittedName>
</protein>
<sequence length="117" mass="12717">MLSIVGSPTGANGAVQGVHTPAPIPLVWSQLPVHTPPSGLLAGSRQHKSMLLPTEKPSGTASAAWLGGGFAAILKWKTANNINWMIHVMLHYHTQIVQSKQEINMEEDDEDEQEEEE</sequence>
<keyword evidence="2" id="KW-1185">Reference proteome</keyword>
<reference evidence="1 2" key="1">
    <citation type="journal article" date="2019" name="Nat. Ecol. Evol.">
        <title>Megaphylogeny resolves global patterns of mushroom evolution.</title>
        <authorList>
            <person name="Varga T."/>
            <person name="Krizsan K."/>
            <person name="Foldi C."/>
            <person name="Dima B."/>
            <person name="Sanchez-Garcia M."/>
            <person name="Sanchez-Ramirez S."/>
            <person name="Szollosi G.J."/>
            <person name="Szarkandi J.G."/>
            <person name="Papp V."/>
            <person name="Albert L."/>
            <person name="Andreopoulos W."/>
            <person name="Angelini C."/>
            <person name="Antonin V."/>
            <person name="Barry K.W."/>
            <person name="Bougher N.L."/>
            <person name="Buchanan P."/>
            <person name="Buyck B."/>
            <person name="Bense V."/>
            <person name="Catcheside P."/>
            <person name="Chovatia M."/>
            <person name="Cooper J."/>
            <person name="Damon W."/>
            <person name="Desjardin D."/>
            <person name="Finy P."/>
            <person name="Geml J."/>
            <person name="Haridas S."/>
            <person name="Hughes K."/>
            <person name="Justo A."/>
            <person name="Karasinski D."/>
            <person name="Kautmanova I."/>
            <person name="Kiss B."/>
            <person name="Kocsube S."/>
            <person name="Kotiranta H."/>
            <person name="LaButti K.M."/>
            <person name="Lechner B.E."/>
            <person name="Liimatainen K."/>
            <person name="Lipzen A."/>
            <person name="Lukacs Z."/>
            <person name="Mihaltcheva S."/>
            <person name="Morgado L.N."/>
            <person name="Niskanen T."/>
            <person name="Noordeloos M.E."/>
            <person name="Ohm R.A."/>
            <person name="Ortiz-Santana B."/>
            <person name="Ovrebo C."/>
            <person name="Racz N."/>
            <person name="Riley R."/>
            <person name="Savchenko A."/>
            <person name="Shiryaev A."/>
            <person name="Soop K."/>
            <person name="Spirin V."/>
            <person name="Szebenyi C."/>
            <person name="Tomsovsky M."/>
            <person name="Tulloss R.E."/>
            <person name="Uehling J."/>
            <person name="Grigoriev I.V."/>
            <person name="Vagvolgyi C."/>
            <person name="Papp T."/>
            <person name="Martin F.M."/>
            <person name="Miettinen O."/>
            <person name="Hibbett D.S."/>
            <person name="Nagy L.G."/>
        </authorList>
    </citation>
    <scope>NUCLEOTIDE SEQUENCE [LARGE SCALE GENOMIC DNA]</scope>
    <source>
        <strain evidence="1 2">CBS 121175</strain>
    </source>
</reference>
<dbReference type="EMBL" id="ML210411">
    <property type="protein sequence ID" value="TFK18322.1"/>
    <property type="molecule type" value="Genomic_DNA"/>
</dbReference>
<name>A0A5C3KEI5_COPMA</name>
<organism evidence="1 2">
    <name type="scientific">Coprinopsis marcescibilis</name>
    <name type="common">Agaric fungus</name>
    <name type="synonym">Psathyrella marcescibilis</name>
    <dbReference type="NCBI Taxonomy" id="230819"/>
    <lineage>
        <taxon>Eukaryota</taxon>
        <taxon>Fungi</taxon>
        <taxon>Dikarya</taxon>
        <taxon>Basidiomycota</taxon>
        <taxon>Agaricomycotina</taxon>
        <taxon>Agaricomycetes</taxon>
        <taxon>Agaricomycetidae</taxon>
        <taxon>Agaricales</taxon>
        <taxon>Agaricineae</taxon>
        <taxon>Psathyrellaceae</taxon>
        <taxon>Coprinopsis</taxon>
    </lineage>
</organism>
<proteinExistence type="predicted"/>
<gene>
    <name evidence="1" type="ORF">FA15DRAFT_709965</name>
</gene>
<evidence type="ECO:0000313" key="2">
    <source>
        <dbReference type="Proteomes" id="UP000307440"/>
    </source>
</evidence>
<dbReference type="Proteomes" id="UP000307440">
    <property type="component" value="Unassembled WGS sequence"/>
</dbReference>
<accession>A0A5C3KEI5</accession>
<evidence type="ECO:0000313" key="1">
    <source>
        <dbReference type="EMBL" id="TFK18322.1"/>
    </source>
</evidence>